<organism evidence="1">
    <name type="scientific">Tetraselmis virus 1</name>
    <dbReference type="NCBI Taxonomy" id="2060617"/>
    <lineage>
        <taxon>Viruses</taxon>
        <taxon>Varidnaviria</taxon>
        <taxon>Bamfordvirae</taxon>
        <taxon>Nucleocytoviricota</taxon>
        <taxon>Megaviricetes</taxon>
        <taxon>Imitervirales</taxon>
        <taxon>Allomimiviridae</taxon>
        <taxon>Oceanusvirus</taxon>
        <taxon>Oceanusvirus kaneohense</taxon>
    </lineage>
</organism>
<evidence type="ECO:0000313" key="2">
    <source>
        <dbReference type="Proteomes" id="UP000244773"/>
    </source>
</evidence>
<gene>
    <name evidence="1" type="ORF">TetV_562</name>
</gene>
<accession>A0A2P0VP13</accession>
<name>A0A2P0VP13_9VIRU</name>
<keyword evidence="2" id="KW-1185">Reference proteome</keyword>
<evidence type="ECO:0000313" key="1">
    <source>
        <dbReference type="EMBL" id="AUF82644.1"/>
    </source>
</evidence>
<dbReference type="Proteomes" id="UP000244773">
    <property type="component" value="Segment"/>
</dbReference>
<protein>
    <submittedName>
        <fullName evidence="1">Uncharacterized protein</fullName>
    </submittedName>
</protein>
<proteinExistence type="predicted"/>
<reference evidence="1" key="1">
    <citation type="journal article" date="2018" name="Virology">
        <title>A giant virus infecting green algae encodes key fermentation genes.</title>
        <authorList>
            <person name="Schvarcz C.R."/>
            <person name="Steward G.F."/>
        </authorList>
    </citation>
    <scope>NUCLEOTIDE SEQUENCE [LARGE SCALE GENOMIC DNA]</scope>
</reference>
<dbReference type="EMBL" id="KY322437">
    <property type="protein sequence ID" value="AUF82644.1"/>
    <property type="molecule type" value="Genomic_DNA"/>
</dbReference>
<sequence length="202" mass="23955">MAKVELPRDVFSDCPTSEEVEWTIDNFYDWIIQCDPVDIHYGYLHGYGLKIVDTCIPSYHIHFDTLNEITIFQPKRIRIGNKQHKFEFGDTPVFLQPSSYPNCCFIQVDPLSMKKNTHMMVQLCLKDKNYYFNLKNFQETIWGFEIPKHLHGMISMRILVCNPKFQKAAIYNTDKTNEKKCICKWLNVVTAYSLWYTFNQIQ</sequence>